<keyword evidence="1" id="KW-0732">Signal</keyword>
<dbReference type="AlphaFoldDB" id="A0A1K9YU32"/>
<dbReference type="EMBL" id="FPLD01000021">
    <property type="protein sequence ID" value="SGY86326.1"/>
    <property type="molecule type" value="Genomic_DNA"/>
</dbReference>
<dbReference type="Pfam" id="PF11301">
    <property type="entry name" value="DUF3103"/>
    <property type="match status" value="1"/>
</dbReference>
<protein>
    <recommendedName>
        <fullName evidence="4">DUF3103 domain-containing protein</fullName>
    </recommendedName>
</protein>
<dbReference type="RefSeq" id="WP_075517947.1">
    <property type="nucleotide sequence ID" value="NZ_FPLD01000021.1"/>
</dbReference>
<reference evidence="2 3" key="1">
    <citation type="submission" date="2016-11" db="EMBL/GenBank/DDBJ databases">
        <authorList>
            <person name="Jaros S."/>
            <person name="Januszkiewicz K."/>
            <person name="Wedrychowicz H."/>
        </authorList>
    </citation>
    <scope>NUCLEOTIDE SEQUENCE [LARGE SCALE GENOMIC DNA]</scope>
    <source>
        <strain evidence="2">NVI 5450</strain>
    </source>
</reference>
<evidence type="ECO:0000313" key="2">
    <source>
        <dbReference type="EMBL" id="SGY86326.1"/>
    </source>
</evidence>
<sequence>MKKMTLAMLIVVAPFALINSSFVSAAKFSDTKQIAQKRPDYGISVTSAKREIALELSRQYTQVLPTLQSGINRYNLTVNADQVLQSSGVATQALHKSEQAIRSAKGLSTRSVQNSIFKRVDNPNLVQFRLADASMLSDWQHGVSPLFAFEPEGNDKDWANIEAYDVNGDIQLLDVYQLPDRPVFVVELDKQQTIREGLAVMRKILAQSSDSEKQLKSTYPQRSASKSGDKPISTTLIKQISLQDDQEPWISGAAEVYAIVNGVNPTRDEPVLDIIEMPYLDYAEKEYYPNQVVIHWERYRWAAADIILMEHDDGTNYKELATQLVSAAETILKAIPDPEVQGFAIIATITNGIIKSLPDAWFTNDDDFVDAYYTLQEGEAYTDHYGSGGNARATFTPLVIQPRS</sequence>
<feature type="chain" id="PRO_5011956071" description="DUF3103 domain-containing protein" evidence="1">
    <location>
        <begin position="26"/>
        <end position="404"/>
    </location>
</feature>
<evidence type="ECO:0000313" key="3">
    <source>
        <dbReference type="Proteomes" id="UP000183794"/>
    </source>
</evidence>
<name>A0A1K9YU32_9GAMM</name>
<accession>A0A1K9YU32</accession>
<proteinExistence type="predicted"/>
<gene>
    <name evidence="2" type="ORF">NVI5450_0605</name>
</gene>
<evidence type="ECO:0008006" key="4">
    <source>
        <dbReference type="Google" id="ProtNLM"/>
    </source>
</evidence>
<evidence type="ECO:0000256" key="1">
    <source>
        <dbReference type="SAM" id="SignalP"/>
    </source>
</evidence>
<feature type="signal peptide" evidence="1">
    <location>
        <begin position="1"/>
        <end position="25"/>
    </location>
</feature>
<dbReference type="OrthoDB" id="6190837at2"/>
<dbReference type="InterPro" id="IPR021452">
    <property type="entry name" value="DUF3103"/>
</dbReference>
<dbReference type="Proteomes" id="UP000183794">
    <property type="component" value="Unassembled WGS sequence"/>
</dbReference>
<organism evidence="2 3">
    <name type="scientific">Moritella viscosa</name>
    <dbReference type="NCBI Taxonomy" id="80854"/>
    <lineage>
        <taxon>Bacteria</taxon>
        <taxon>Pseudomonadati</taxon>
        <taxon>Pseudomonadota</taxon>
        <taxon>Gammaproteobacteria</taxon>
        <taxon>Alteromonadales</taxon>
        <taxon>Moritellaceae</taxon>
        <taxon>Moritella</taxon>
    </lineage>
</organism>